<protein>
    <recommendedName>
        <fullName evidence="4">HTH tetR-type domain-containing protein</fullName>
    </recommendedName>
</protein>
<dbReference type="GO" id="GO:0003677">
    <property type="term" value="F:DNA binding"/>
    <property type="evidence" value="ECO:0007669"/>
    <property type="project" value="UniProtKB-UniRule"/>
</dbReference>
<reference evidence="5 6" key="1">
    <citation type="journal article" date="2014" name="Genome Announc.">
        <title>Complete Genome Sequence of Polychlorinated Biphenyl Degrader Comamonas testosteroni TK102 (NBRC 109938).</title>
        <authorList>
            <person name="Fukuda K."/>
            <person name="Hosoyama A."/>
            <person name="Tsuchikane K."/>
            <person name="Ohji S."/>
            <person name="Yamazoe A."/>
            <person name="Fujita N."/>
            <person name="Shintani M."/>
            <person name="Kimbara K."/>
        </authorList>
    </citation>
    <scope>NUCLEOTIDE SEQUENCE [LARGE SCALE GENOMIC DNA]</scope>
    <source>
        <strain evidence="5">TK102</strain>
    </source>
</reference>
<evidence type="ECO:0000259" key="4">
    <source>
        <dbReference type="PROSITE" id="PS50977"/>
    </source>
</evidence>
<evidence type="ECO:0000256" key="3">
    <source>
        <dbReference type="SAM" id="MobiDB-lite"/>
    </source>
</evidence>
<keyword evidence="1 2" id="KW-0238">DNA-binding</keyword>
<dbReference type="SUPFAM" id="SSF46689">
    <property type="entry name" value="Homeodomain-like"/>
    <property type="match status" value="1"/>
</dbReference>
<evidence type="ECO:0000313" key="5">
    <source>
        <dbReference type="EMBL" id="AIJ48534.1"/>
    </source>
</evidence>
<dbReference type="EMBL" id="CP006704">
    <property type="protein sequence ID" value="AIJ48534.1"/>
    <property type="molecule type" value="Genomic_DNA"/>
</dbReference>
<evidence type="ECO:0000256" key="2">
    <source>
        <dbReference type="PROSITE-ProRule" id="PRU00335"/>
    </source>
</evidence>
<accession>A0A076PP20</accession>
<dbReference type="AlphaFoldDB" id="A0A076PP20"/>
<dbReference type="InterPro" id="IPR001647">
    <property type="entry name" value="HTH_TetR"/>
</dbReference>
<feature type="DNA-binding region" description="H-T-H motif" evidence="2">
    <location>
        <begin position="94"/>
        <end position="113"/>
    </location>
</feature>
<dbReference type="PROSITE" id="PS50977">
    <property type="entry name" value="HTH_TETR_2"/>
    <property type="match status" value="1"/>
</dbReference>
<dbReference type="PANTHER" id="PTHR43479:SF11">
    <property type="entry name" value="ACREF_ENVCD OPERON REPRESSOR-RELATED"/>
    <property type="match status" value="1"/>
</dbReference>
<dbReference type="InterPro" id="IPR009057">
    <property type="entry name" value="Homeodomain-like_sf"/>
</dbReference>
<evidence type="ECO:0000256" key="1">
    <source>
        <dbReference type="ARBA" id="ARBA00023125"/>
    </source>
</evidence>
<gene>
    <name evidence="5" type="ORF">O987_22230</name>
</gene>
<dbReference type="KEGG" id="ctes:O987_22230"/>
<evidence type="ECO:0000313" key="6">
    <source>
        <dbReference type="Proteomes" id="UP000028782"/>
    </source>
</evidence>
<proteinExistence type="predicted"/>
<feature type="region of interest" description="Disordered" evidence="3">
    <location>
        <begin position="1"/>
        <end position="27"/>
    </location>
</feature>
<dbReference type="PRINTS" id="PR00455">
    <property type="entry name" value="HTHTETR"/>
</dbReference>
<sequence length="259" mass="29547">MEMTLKRKNKQVAVAQETVGKPRRRAVDRGVAAPVVTRPPETLSVVEKKSQVVAETGAVGVRRGRSNRRSEQTIANILMVTENIVLQSGAERISILDVCREAGIARGTFYRYFASQDELLDAFARHKREQFHISLAEAVLPYQDPDERFAALIRYLDHYLEHGRARRLLVAAPEYAFGFFRRIFHDSVVRFQDVLGIVFDSWEMRFGIKLDRELVCELVIRYVLSELLVPGDADRKTLPRRIGRMVESLATGAPPRARR</sequence>
<feature type="domain" description="HTH tetR-type" evidence="4">
    <location>
        <begin position="71"/>
        <end position="131"/>
    </location>
</feature>
<feature type="compositionally biased region" description="Basic residues" evidence="3">
    <location>
        <begin position="1"/>
        <end position="10"/>
    </location>
</feature>
<organism evidence="5 6">
    <name type="scientific">Comamonas testosteroni TK102</name>
    <dbReference type="NCBI Taxonomy" id="1392005"/>
    <lineage>
        <taxon>Bacteria</taxon>
        <taxon>Pseudomonadati</taxon>
        <taxon>Pseudomonadota</taxon>
        <taxon>Betaproteobacteria</taxon>
        <taxon>Burkholderiales</taxon>
        <taxon>Comamonadaceae</taxon>
        <taxon>Comamonas</taxon>
    </lineage>
</organism>
<dbReference type="RefSeq" id="WP_200879572.1">
    <property type="nucleotide sequence ID" value="NZ_CP006704.1"/>
</dbReference>
<dbReference type="GeneID" id="69561597"/>
<name>A0A076PP20_COMTE</name>
<dbReference type="Gene3D" id="1.10.357.10">
    <property type="entry name" value="Tetracycline Repressor, domain 2"/>
    <property type="match status" value="1"/>
</dbReference>
<dbReference type="Pfam" id="PF00440">
    <property type="entry name" value="TetR_N"/>
    <property type="match status" value="1"/>
</dbReference>
<dbReference type="PANTHER" id="PTHR43479">
    <property type="entry name" value="ACREF/ENVCD OPERON REPRESSOR-RELATED"/>
    <property type="match status" value="1"/>
</dbReference>
<dbReference type="HOGENOM" id="CLU_088895_0_0_4"/>
<dbReference type="InterPro" id="IPR050624">
    <property type="entry name" value="HTH-type_Tx_Regulator"/>
</dbReference>
<dbReference type="Proteomes" id="UP000028782">
    <property type="component" value="Chromosome"/>
</dbReference>